<dbReference type="SUPFAM" id="SSF53756">
    <property type="entry name" value="UDP-Glycosyltransferase/glycogen phosphorylase"/>
    <property type="match status" value="1"/>
</dbReference>
<dbReference type="Pfam" id="PF13181">
    <property type="entry name" value="TPR_8"/>
    <property type="match status" value="1"/>
</dbReference>
<dbReference type="Pfam" id="PF13432">
    <property type="entry name" value="TPR_16"/>
    <property type="match status" value="1"/>
</dbReference>
<dbReference type="SMART" id="SM00028">
    <property type="entry name" value="TPR"/>
    <property type="match status" value="8"/>
</dbReference>
<dbReference type="KEGG" id="rpe:RPE_2671"/>
<evidence type="ECO:0000256" key="2">
    <source>
        <dbReference type="ARBA" id="ARBA00022803"/>
    </source>
</evidence>
<dbReference type="InterPro" id="IPR002201">
    <property type="entry name" value="Glyco_trans_9"/>
</dbReference>
<dbReference type="Pfam" id="PF14559">
    <property type="entry name" value="TPR_19"/>
    <property type="match status" value="1"/>
</dbReference>
<feature type="repeat" description="TPR" evidence="3">
    <location>
        <begin position="520"/>
        <end position="553"/>
    </location>
</feature>
<dbReference type="PANTHER" id="PTHR45586:SF1">
    <property type="entry name" value="LIPOPOLYSACCHARIDE ASSEMBLY PROTEIN B"/>
    <property type="match status" value="1"/>
</dbReference>
<reference evidence="4" key="1">
    <citation type="submission" date="2006-09" db="EMBL/GenBank/DDBJ databases">
        <title>Complete sequence of Rhodopseudomonas palustris BisA53.</title>
        <authorList>
            <consortium name="US DOE Joint Genome Institute"/>
            <person name="Copeland A."/>
            <person name="Lucas S."/>
            <person name="Lapidus A."/>
            <person name="Barry K."/>
            <person name="Detter J.C."/>
            <person name="Glavina del Rio T."/>
            <person name="Hammon N."/>
            <person name="Israni S."/>
            <person name="Dalin E."/>
            <person name="Tice H."/>
            <person name="Pitluck S."/>
            <person name="Chain P."/>
            <person name="Malfatti S."/>
            <person name="Shin M."/>
            <person name="Vergez L."/>
            <person name="Schmutz J."/>
            <person name="Larimer F."/>
            <person name="Land M."/>
            <person name="Hauser L."/>
            <person name="Pelletier D.A."/>
            <person name="Kyrpides N."/>
            <person name="Kim E."/>
            <person name="Harwood C.S."/>
            <person name="Oda Y."/>
            <person name="Richardson P."/>
        </authorList>
    </citation>
    <scope>NUCLEOTIDE SEQUENCE [LARGE SCALE GENOMIC DNA]</scope>
    <source>
        <strain evidence="4">BisA53</strain>
    </source>
</reference>
<evidence type="ECO:0000256" key="3">
    <source>
        <dbReference type="PROSITE-ProRule" id="PRU00339"/>
    </source>
</evidence>
<dbReference type="Gene3D" id="1.25.40.10">
    <property type="entry name" value="Tetratricopeptide repeat domain"/>
    <property type="match status" value="2"/>
</dbReference>
<sequence length="670" mass="73425">MHSAEVLFDAVAATTGDHALLHHMRALVAAGLGQEERARHLLEAVIKLTPNDAVAHANLGSLLLNDHQYAAAAAAFEAALLSQPQHEAALAYSAKAYAELGMFDLAADAYRAAIDRMPDDSRLKADFAALLSDIGDMDGAQDIFTDVLARDPDRADLHTTYAVSLFASGDWSAAWREYEWRWRDPRYEHHQPNTPSPRWQGEALRGKTIILQAEQGFGDTIQFLRYVSVLKAQGARVVVQAGMTLHHLLLTTPGIDQVIGLDEPAVGCDFHIPLLSLPGLCGTELDTIPNDIPYVFADAGLAATWCERLGLKPGLAVGLAWQGNPKHPCDRWRSMPLAALHPLLDCPGAQFVSLQFDAGREQPDHGQYGIIDPAARHPIVSFADTAAIIANLDIVITVDSSVAHLAGALGKPVWILLAARNDWRWMRDRDDTPWYPHARLFRQSALHDWHSVVIRVRDALWSWTGAEAGPAPAPPPRPVVEVAVLCDALFMQAARHHRDNNVDRARCGFERILQFAPNHIGALCNLGALERDRGEFARAIELLQRAASLAPDLIEARLALGDTLLRCGRGVDAMLQYQEAQRISPDNADVHAALAIMHRANDEHALALPHFEKAVHIDQRRPARFYLALGQTLIALGRLPGAEISLRHAATLDPTLVEAQTTLRSICSTH</sequence>
<keyword evidence="2 3" id="KW-0802">TPR repeat</keyword>
<gene>
    <name evidence="4" type="ordered locus">RPE_2671</name>
</gene>
<proteinExistence type="predicted"/>
<dbReference type="STRING" id="316055.RPE_2671"/>
<name>Q07N76_RHOP5</name>
<dbReference type="EMBL" id="CP000463">
    <property type="protein sequence ID" value="ABJ06608.1"/>
    <property type="molecule type" value="Genomic_DNA"/>
</dbReference>
<dbReference type="AlphaFoldDB" id="Q07N76"/>
<organism evidence="4">
    <name type="scientific">Rhodopseudomonas palustris (strain BisA53)</name>
    <dbReference type="NCBI Taxonomy" id="316055"/>
    <lineage>
        <taxon>Bacteria</taxon>
        <taxon>Pseudomonadati</taxon>
        <taxon>Pseudomonadota</taxon>
        <taxon>Alphaproteobacteria</taxon>
        <taxon>Hyphomicrobiales</taxon>
        <taxon>Nitrobacteraceae</taxon>
        <taxon>Rhodopseudomonas</taxon>
    </lineage>
</organism>
<dbReference type="HOGENOM" id="CLU_409864_0_0_5"/>
<keyword evidence="1" id="KW-0677">Repeat</keyword>
<dbReference type="PROSITE" id="PS50005">
    <property type="entry name" value="TPR"/>
    <property type="match status" value="3"/>
</dbReference>
<dbReference type="GO" id="GO:0016757">
    <property type="term" value="F:glycosyltransferase activity"/>
    <property type="evidence" value="ECO:0007669"/>
    <property type="project" value="InterPro"/>
</dbReference>
<dbReference type="eggNOG" id="COG0457">
    <property type="taxonomic scope" value="Bacteria"/>
</dbReference>
<feature type="repeat" description="TPR" evidence="3">
    <location>
        <begin position="87"/>
        <end position="120"/>
    </location>
</feature>
<dbReference type="InterPro" id="IPR019734">
    <property type="entry name" value="TPR_rpt"/>
</dbReference>
<feature type="repeat" description="TPR" evidence="3">
    <location>
        <begin position="53"/>
        <end position="86"/>
    </location>
</feature>
<dbReference type="InterPro" id="IPR011990">
    <property type="entry name" value="TPR-like_helical_dom_sf"/>
</dbReference>
<dbReference type="SUPFAM" id="SSF48452">
    <property type="entry name" value="TPR-like"/>
    <property type="match status" value="2"/>
</dbReference>
<evidence type="ECO:0000313" key="4">
    <source>
        <dbReference type="EMBL" id="ABJ06608.1"/>
    </source>
</evidence>
<evidence type="ECO:0000256" key="1">
    <source>
        <dbReference type="ARBA" id="ARBA00022737"/>
    </source>
</evidence>
<dbReference type="InterPro" id="IPR051012">
    <property type="entry name" value="CellSynth/LPSAsmb/PSIAsmb"/>
</dbReference>
<dbReference type="Pfam" id="PF01075">
    <property type="entry name" value="Glyco_transf_9"/>
    <property type="match status" value="1"/>
</dbReference>
<dbReference type="PANTHER" id="PTHR45586">
    <property type="entry name" value="TPR REPEAT-CONTAINING PROTEIN PA4667"/>
    <property type="match status" value="1"/>
</dbReference>
<protein>
    <submittedName>
        <fullName evidence="4">Tetratricopeptide TPR_2 repeat protein</fullName>
    </submittedName>
</protein>
<accession>Q07N76</accession>
<dbReference type="Gene3D" id="3.40.50.2000">
    <property type="entry name" value="Glycogen Phosphorylase B"/>
    <property type="match status" value="1"/>
</dbReference>